<dbReference type="AlphaFoldDB" id="A0A6G0ZQE0"/>
<dbReference type="GO" id="GO:0032259">
    <property type="term" value="P:methylation"/>
    <property type="evidence" value="ECO:0007669"/>
    <property type="project" value="UniProtKB-KW"/>
</dbReference>
<evidence type="ECO:0000256" key="8">
    <source>
        <dbReference type="SAM" id="MobiDB-lite"/>
    </source>
</evidence>
<evidence type="ECO:0000256" key="1">
    <source>
        <dbReference type="ARBA" id="ARBA00004123"/>
    </source>
</evidence>
<dbReference type="PANTHER" id="PTHR24394:SF44">
    <property type="entry name" value="ZINC FINGER PROTEIN 271-LIKE"/>
    <property type="match status" value="1"/>
</dbReference>
<dbReference type="SUPFAM" id="SSF57667">
    <property type="entry name" value="beta-beta-alpha zinc fingers"/>
    <property type="match status" value="1"/>
</dbReference>
<dbReference type="InterPro" id="IPR013087">
    <property type="entry name" value="Znf_C2H2_type"/>
</dbReference>
<feature type="region of interest" description="Disordered" evidence="8">
    <location>
        <begin position="175"/>
        <end position="215"/>
    </location>
</feature>
<evidence type="ECO:0000313" key="10">
    <source>
        <dbReference type="EMBL" id="KAF0773816.1"/>
    </source>
</evidence>
<feature type="compositionally biased region" description="Low complexity" evidence="8">
    <location>
        <begin position="263"/>
        <end position="278"/>
    </location>
</feature>
<dbReference type="GO" id="GO:0008270">
    <property type="term" value="F:zinc ion binding"/>
    <property type="evidence" value="ECO:0007669"/>
    <property type="project" value="UniProtKB-KW"/>
</dbReference>
<dbReference type="Proteomes" id="UP000478052">
    <property type="component" value="Unassembled WGS sequence"/>
</dbReference>
<dbReference type="GO" id="GO:0005634">
    <property type="term" value="C:nucleus"/>
    <property type="evidence" value="ECO:0007669"/>
    <property type="project" value="UniProtKB-SubCell"/>
</dbReference>
<dbReference type="Gene3D" id="3.30.160.60">
    <property type="entry name" value="Classic Zinc Finger"/>
    <property type="match status" value="1"/>
</dbReference>
<dbReference type="PROSITE" id="PS00028">
    <property type="entry name" value="ZINC_FINGER_C2H2_1"/>
    <property type="match status" value="3"/>
</dbReference>
<keyword evidence="3" id="KW-0677">Repeat</keyword>
<reference evidence="10 11" key="1">
    <citation type="submission" date="2019-08" db="EMBL/GenBank/DDBJ databases">
        <title>Whole genome of Aphis craccivora.</title>
        <authorList>
            <person name="Voronova N.V."/>
            <person name="Shulinski R.S."/>
            <person name="Bandarenka Y.V."/>
            <person name="Zhorov D.G."/>
            <person name="Warner D."/>
        </authorList>
    </citation>
    <scope>NUCLEOTIDE SEQUENCE [LARGE SCALE GENOMIC DNA]</scope>
    <source>
        <strain evidence="10">180601</strain>
        <tissue evidence="10">Whole Body</tissue>
    </source>
</reference>
<evidence type="ECO:0000259" key="9">
    <source>
        <dbReference type="PROSITE" id="PS50157"/>
    </source>
</evidence>
<dbReference type="Pfam" id="PF00096">
    <property type="entry name" value="zf-C2H2"/>
    <property type="match status" value="1"/>
</dbReference>
<feature type="non-terminal residue" evidence="10">
    <location>
        <position position="1"/>
    </location>
</feature>
<keyword evidence="5" id="KW-0862">Zinc</keyword>
<protein>
    <submittedName>
        <fullName evidence="10">Putative histone-lysine N-methyltransferase 1 isoform X3</fullName>
    </submittedName>
</protein>
<dbReference type="PROSITE" id="PS50157">
    <property type="entry name" value="ZINC_FINGER_C2H2_2"/>
    <property type="match status" value="2"/>
</dbReference>
<evidence type="ECO:0000256" key="7">
    <source>
        <dbReference type="PROSITE-ProRule" id="PRU00042"/>
    </source>
</evidence>
<feature type="domain" description="C2H2-type" evidence="9">
    <location>
        <begin position="613"/>
        <end position="638"/>
    </location>
</feature>
<dbReference type="OrthoDB" id="10051975at2759"/>
<dbReference type="EMBL" id="VUJU01000029">
    <property type="protein sequence ID" value="KAF0773816.1"/>
    <property type="molecule type" value="Genomic_DNA"/>
</dbReference>
<dbReference type="GO" id="GO:0000981">
    <property type="term" value="F:DNA-binding transcription factor activity, RNA polymerase II-specific"/>
    <property type="evidence" value="ECO:0007669"/>
    <property type="project" value="TreeGrafter"/>
</dbReference>
<dbReference type="PANTHER" id="PTHR24394">
    <property type="entry name" value="ZINC FINGER PROTEIN"/>
    <property type="match status" value="1"/>
</dbReference>
<sequence length="638" mass="74467">FKMTETDLKKIPFFKLLNLQAVTPVNDSSKIFRNHLLVLPDQKSDLVYKNNSIKTGYENFCIKKGALKLFPFKDFDFIGKHVVCQKCCQRFASKLSYKAHVGTGICVRTYNGPNLIYLKYKNRNYRQVRKKNKKKFEEDFHGHDIKKNLLNPEMLNTLQTRNKCYSDIRNKVKEKPIDNSNKSNGEPSVKKPRGRPRKNIINNNDVELKKRGRPKKFNAVTVDSLSQNDNSLCQNDNSLCQNDDILCQNDDSLCQNDNNLCQNDNSSSQNDNSSSSNLELDESEETKKTIHCTNCRADDALNNNVNDHGKLKSLTYKMETLSKKFWKIFKNEYKPKDVDINEYQYPTKHKTQCNAEKKGDLPAEEKDILYKIEELENNIKILSNQFQGSDEYSNDELKLMLTKISDMRNEIKQSKLKKTDVKESIPDEGKENIQHTLKKKENETEIEMNNIDFDKNEKYIELWLTNSNTVSSTITIKMNDGCKPINCTNVDNFKKESTSQDTYGINLKTLTTDKTPNKTPNITNSFNNHLNDLGLNYIYNPILNCRNCSKNFTSIAEWKLHRSEHLVKLNKSFLCKICGLKFKMYKNFIKHINIHKKTEQKKLYYDKKNVKNLVCKICNRQYNYLRSYYAHIKTHIDE</sequence>
<keyword evidence="10" id="KW-0808">Transferase</keyword>
<comment type="caution">
    <text evidence="10">The sequence shown here is derived from an EMBL/GenBank/DDBJ whole genome shotgun (WGS) entry which is preliminary data.</text>
</comment>
<keyword evidence="10" id="KW-0489">Methyltransferase</keyword>
<evidence type="ECO:0000313" key="11">
    <source>
        <dbReference type="Proteomes" id="UP000478052"/>
    </source>
</evidence>
<evidence type="ECO:0000256" key="3">
    <source>
        <dbReference type="ARBA" id="ARBA00022737"/>
    </source>
</evidence>
<keyword evidence="11" id="KW-1185">Reference proteome</keyword>
<keyword evidence="2" id="KW-0479">Metal-binding</keyword>
<keyword evidence="6" id="KW-0539">Nucleus</keyword>
<gene>
    <name evidence="10" type="ORF">FWK35_00001684</name>
</gene>
<feature type="region of interest" description="Disordered" evidence="8">
    <location>
        <begin position="263"/>
        <end position="283"/>
    </location>
</feature>
<evidence type="ECO:0000256" key="5">
    <source>
        <dbReference type="ARBA" id="ARBA00022833"/>
    </source>
</evidence>
<dbReference type="SMART" id="SM00355">
    <property type="entry name" value="ZnF_C2H2"/>
    <property type="match status" value="4"/>
</dbReference>
<evidence type="ECO:0000256" key="6">
    <source>
        <dbReference type="ARBA" id="ARBA00023242"/>
    </source>
</evidence>
<dbReference type="InterPro" id="IPR036236">
    <property type="entry name" value="Znf_C2H2_sf"/>
</dbReference>
<proteinExistence type="predicted"/>
<evidence type="ECO:0000256" key="4">
    <source>
        <dbReference type="ARBA" id="ARBA00022771"/>
    </source>
</evidence>
<keyword evidence="4 7" id="KW-0863">Zinc-finger</keyword>
<accession>A0A6G0ZQE0</accession>
<dbReference type="GO" id="GO:0008168">
    <property type="term" value="F:methyltransferase activity"/>
    <property type="evidence" value="ECO:0007669"/>
    <property type="project" value="UniProtKB-KW"/>
</dbReference>
<name>A0A6G0ZQE0_APHCR</name>
<comment type="subcellular location">
    <subcellularLocation>
        <location evidence="1">Nucleus</location>
    </subcellularLocation>
</comment>
<feature type="domain" description="C2H2-type" evidence="9">
    <location>
        <begin position="573"/>
        <end position="600"/>
    </location>
</feature>
<evidence type="ECO:0000256" key="2">
    <source>
        <dbReference type="ARBA" id="ARBA00022723"/>
    </source>
</evidence>
<organism evidence="10 11">
    <name type="scientific">Aphis craccivora</name>
    <name type="common">Cowpea aphid</name>
    <dbReference type="NCBI Taxonomy" id="307492"/>
    <lineage>
        <taxon>Eukaryota</taxon>
        <taxon>Metazoa</taxon>
        <taxon>Ecdysozoa</taxon>
        <taxon>Arthropoda</taxon>
        <taxon>Hexapoda</taxon>
        <taxon>Insecta</taxon>
        <taxon>Pterygota</taxon>
        <taxon>Neoptera</taxon>
        <taxon>Paraneoptera</taxon>
        <taxon>Hemiptera</taxon>
        <taxon>Sternorrhyncha</taxon>
        <taxon>Aphidomorpha</taxon>
        <taxon>Aphidoidea</taxon>
        <taxon>Aphididae</taxon>
        <taxon>Aphidini</taxon>
        <taxon>Aphis</taxon>
        <taxon>Aphis</taxon>
    </lineage>
</organism>